<feature type="transmembrane region" description="Helical" evidence="7">
    <location>
        <begin position="96"/>
        <end position="118"/>
    </location>
</feature>
<keyword evidence="2 7" id="KW-0813">Transport</keyword>
<comment type="subcellular location">
    <subcellularLocation>
        <location evidence="1 7">Cell membrane</location>
        <topology evidence="1 7">Multi-pass membrane protein</topology>
    </subcellularLocation>
</comment>
<evidence type="ECO:0000256" key="2">
    <source>
        <dbReference type="ARBA" id="ARBA00022448"/>
    </source>
</evidence>
<keyword evidence="3" id="KW-1003">Cell membrane</keyword>
<dbReference type="InterPro" id="IPR000515">
    <property type="entry name" value="MetI-like"/>
</dbReference>
<evidence type="ECO:0000313" key="9">
    <source>
        <dbReference type="EMBL" id="ERJ91658.1"/>
    </source>
</evidence>
<sequence>MQFLLILSVLALAFIVLLSTVPEKGKNVLMTLFLLGAAISVLIPLLFMFTASFMPASDITTIPYRWIPKKIHWFNFYRALAGNDENFIFVRNVLNSLIISTAVTATTLLLSCITGYALAKFRFKGRNTVFMFIMMTMMIPFETIMVPLYMVVLNLHLQNSYGGLIIPFMMNAFGVFMMRQYLLTFPDDVIAAARIDGCSEPRIFSRIVLVNSGPALATLAILTFRQQWDNLMWPLMVAQDQKLKTIPTYIASFAEEKFADEGAMMAVALLASLPMVLLFLTLSKYFLGGNAMYSAGKE</sequence>
<proteinExistence type="inferred from homology"/>
<name>A0ABN0NWF6_TRELE</name>
<keyword evidence="6 7" id="KW-0472">Membrane</keyword>
<comment type="similarity">
    <text evidence="7">Belongs to the binding-protein-dependent transport system permease family.</text>
</comment>
<dbReference type="PROSITE" id="PS50928">
    <property type="entry name" value="ABC_TM1"/>
    <property type="match status" value="1"/>
</dbReference>
<feature type="transmembrane region" description="Helical" evidence="7">
    <location>
        <begin position="164"/>
        <end position="182"/>
    </location>
</feature>
<accession>A0ABN0NWF6</accession>
<dbReference type="PANTHER" id="PTHR43744:SF12">
    <property type="entry name" value="ABC TRANSPORTER PERMEASE PROTEIN MG189-RELATED"/>
    <property type="match status" value="1"/>
</dbReference>
<keyword evidence="5 7" id="KW-1133">Transmembrane helix</keyword>
<dbReference type="Pfam" id="PF00528">
    <property type="entry name" value="BPD_transp_1"/>
    <property type="match status" value="1"/>
</dbReference>
<protein>
    <submittedName>
        <fullName evidence="9">ABC transporter, permease protein</fullName>
    </submittedName>
</protein>
<dbReference type="InterPro" id="IPR035906">
    <property type="entry name" value="MetI-like_sf"/>
</dbReference>
<evidence type="ECO:0000259" key="8">
    <source>
        <dbReference type="PROSITE" id="PS50928"/>
    </source>
</evidence>
<dbReference type="Proteomes" id="UP000016649">
    <property type="component" value="Unassembled WGS sequence"/>
</dbReference>
<gene>
    <name evidence="9" type="ORF">HMPREF9193_02112</name>
</gene>
<dbReference type="CDD" id="cd06261">
    <property type="entry name" value="TM_PBP2"/>
    <property type="match status" value="1"/>
</dbReference>
<evidence type="ECO:0000313" key="10">
    <source>
        <dbReference type="Proteomes" id="UP000016649"/>
    </source>
</evidence>
<evidence type="ECO:0000256" key="4">
    <source>
        <dbReference type="ARBA" id="ARBA00022692"/>
    </source>
</evidence>
<dbReference type="EMBL" id="AWVH01000044">
    <property type="protein sequence ID" value="ERJ91658.1"/>
    <property type="molecule type" value="Genomic_DNA"/>
</dbReference>
<evidence type="ECO:0000256" key="1">
    <source>
        <dbReference type="ARBA" id="ARBA00004651"/>
    </source>
</evidence>
<feature type="transmembrane region" description="Helical" evidence="7">
    <location>
        <begin position="28"/>
        <end position="50"/>
    </location>
</feature>
<feature type="transmembrane region" description="Helical" evidence="7">
    <location>
        <begin position="130"/>
        <end position="152"/>
    </location>
</feature>
<evidence type="ECO:0000256" key="7">
    <source>
        <dbReference type="RuleBase" id="RU363032"/>
    </source>
</evidence>
<reference evidence="9 10" key="1">
    <citation type="submission" date="2013-08" db="EMBL/GenBank/DDBJ databases">
        <authorList>
            <person name="Weinstock G."/>
            <person name="Sodergren E."/>
            <person name="Wylie T."/>
            <person name="Fulton L."/>
            <person name="Fulton R."/>
            <person name="Fronick C."/>
            <person name="O'Laughlin M."/>
            <person name="Godfrey J."/>
            <person name="Miner T."/>
            <person name="Herter B."/>
            <person name="Appelbaum E."/>
            <person name="Cordes M."/>
            <person name="Lek S."/>
            <person name="Wollam A."/>
            <person name="Pepin K.H."/>
            <person name="Palsikar V.B."/>
            <person name="Mitreva M."/>
            <person name="Wilson R.K."/>
        </authorList>
    </citation>
    <scope>NUCLEOTIDE SEQUENCE [LARGE SCALE GENOMIC DNA]</scope>
    <source>
        <strain evidence="9 10">ATCC 700332</strain>
    </source>
</reference>
<keyword evidence="10" id="KW-1185">Reference proteome</keyword>
<evidence type="ECO:0000256" key="6">
    <source>
        <dbReference type="ARBA" id="ARBA00023136"/>
    </source>
</evidence>
<evidence type="ECO:0000256" key="5">
    <source>
        <dbReference type="ARBA" id="ARBA00022989"/>
    </source>
</evidence>
<feature type="transmembrane region" description="Helical" evidence="7">
    <location>
        <begin position="203"/>
        <end position="224"/>
    </location>
</feature>
<dbReference type="SUPFAM" id="SSF161098">
    <property type="entry name" value="MetI-like"/>
    <property type="match status" value="1"/>
</dbReference>
<dbReference type="RefSeq" id="WP_021686284.1">
    <property type="nucleotide sequence ID" value="NZ_KI260554.1"/>
</dbReference>
<feature type="domain" description="ABC transmembrane type-1" evidence="8">
    <location>
        <begin position="93"/>
        <end position="282"/>
    </location>
</feature>
<evidence type="ECO:0000256" key="3">
    <source>
        <dbReference type="ARBA" id="ARBA00022475"/>
    </source>
</evidence>
<organism evidence="9 10">
    <name type="scientific">Treponema lecithinolyticum ATCC 700332</name>
    <dbReference type="NCBI Taxonomy" id="1321815"/>
    <lineage>
        <taxon>Bacteria</taxon>
        <taxon>Pseudomonadati</taxon>
        <taxon>Spirochaetota</taxon>
        <taxon>Spirochaetia</taxon>
        <taxon>Spirochaetales</taxon>
        <taxon>Treponemataceae</taxon>
        <taxon>Treponema</taxon>
    </lineage>
</organism>
<comment type="caution">
    <text evidence="9">The sequence shown here is derived from an EMBL/GenBank/DDBJ whole genome shotgun (WGS) entry which is preliminary data.</text>
</comment>
<feature type="transmembrane region" description="Helical" evidence="7">
    <location>
        <begin position="263"/>
        <end position="287"/>
    </location>
</feature>
<dbReference type="Gene3D" id="1.10.3720.10">
    <property type="entry name" value="MetI-like"/>
    <property type="match status" value="1"/>
</dbReference>
<dbReference type="PANTHER" id="PTHR43744">
    <property type="entry name" value="ABC TRANSPORTER PERMEASE PROTEIN MG189-RELATED-RELATED"/>
    <property type="match status" value="1"/>
</dbReference>
<keyword evidence="4 7" id="KW-0812">Transmembrane</keyword>